<evidence type="ECO:0000256" key="2">
    <source>
        <dbReference type="ARBA" id="ARBA00022833"/>
    </source>
</evidence>
<gene>
    <name evidence="5" type="ORF">CGS50_011175</name>
</gene>
<name>A0A2J4JLU1_9FIRM</name>
<dbReference type="Pfam" id="PF08240">
    <property type="entry name" value="ADH_N"/>
    <property type="match status" value="1"/>
</dbReference>
<dbReference type="SMART" id="SM00829">
    <property type="entry name" value="PKS_ER"/>
    <property type="match status" value="1"/>
</dbReference>
<keyword evidence="2 4" id="KW-0862">Zinc</keyword>
<organism evidence="5 6">
    <name type="scientific">Faecalibacterium prausnitzii</name>
    <dbReference type="NCBI Taxonomy" id="853"/>
    <lineage>
        <taxon>Bacteria</taxon>
        <taxon>Bacillati</taxon>
        <taxon>Bacillota</taxon>
        <taxon>Clostridia</taxon>
        <taxon>Eubacteriales</taxon>
        <taxon>Oscillospiraceae</taxon>
        <taxon>Faecalibacterium</taxon>
    </lineage>
</organism>
<dbReference type="SUPFAM" id="SSF51735">
    <property type="entry name" value="NAD(P)-binding Rossmann-fold domains"/>
    <property type="match status" value="1"/>
</dbReference>
<dbReference type="Gene3D" id="3.90.180.10">
    <property type="entry name" value="Medium-chain alcohol dehydrogenases, catalytic domain"/>
    <property type="match status" value="1"/>
</dbReference>
<evidence type="ECO:0000313" key="6">
    <source>
        <dbReference type="Proteomes" id="UP000221015"/>
    </source>
</evidence>
<dbReference type="RefSeq" id="WP_097773818.1">
    <property type="nucleotide sequence ID" value="NZ_NMTS02000069.1"/>
</dbReference>
<proteinExistence type="inferred from homology"/>
<dbReference type="InterPro" id="IPR020843">
    <property type="entry name" value="ER"/>
</dbReference>
<accession>A0A2J4JLU1</accession>
<dbReference type="InterPro" id="IPR013149">
    <property type="entry name" value="ADH-like_C"/>
</dbReference>
<dbReference type="InterPro" id="IPR002328">
    <property type="entry name" value="ADH_Zn_CS"/>
</dbReference>
<protein>
    <submittedName>
        <fullName evidence="5">Galactitol-1-phosphate 5-dehydrogenase</fullName>
    </submittedName>
</protein>
<dbReference type="PROSITE" id="PS00059">
    <property type="entry name" value="ADH_ZINC"/>
    <property type="match status" value="1"/>
</dbReference>
<dbReference type="Proteomes" id="UP000221015">
    <property type="component" value="Unassembled WGS sequence"/>
</dbReference>
<keyword evidence="3" id="KW-0560">Oxidoreductase</keyword>
<dbReference type="Gene3D" id="3.40.50.720">
    <property type="entry name" value="NAD(P)-binding Rossmann-like Domain"/>
    <property type="match status" value="1"/>
</dbReference>
<comment type="caution">
    <text evidence="5">The sequence shown here is derived from an EMBL/GenBank/DDBJ whole genome shotgun (WGS) entry which is preliminary data.</text>
</comment>
<dbReference type="InterPro" id="IPR013154">
    <property type="entry name" value="ADH-like_N"/>
</dbReference>
<dbReference type="PANTHER" id="PTHR43401">
    <property type="entry name" value="L-THREONINE 3-DEHYDROGENASE"/>
    <property type="match status" value="1"/>
</dbReference>
<dbReference type="AlphaFoldDB" id="A0A2J4JLU1"/>
<dbReference type="Pfam" id="PF00107">
    <property type="entry name" value="ADH_zinc_N"/>
    <property type="match status" value="1"/>
</dbReference>
<dbReference type="PANTHER" id="PTHR43401:SF2">
    <property type="entry name" value="L-THREONINE 3-DEHYDROGENASE"/>
    <property type="match status" value="1"/>
</dbReference>
<keyword evidence="1 4" id="KW-0479">Metal-binding</keyword>
<comment type="cofactor">
    <cofactor evidence="4">
        <name>Zn(2+)</name>
        <dbReference type="ChEBI" id="CHEBI:29105"/>
    </cofactor>
</comment>
<comment type="similarity">
    <text evidence="4">Belongs to the zinc-containing alcohol dehydrogenase family.</text>
</comment>
<dbReference type="InterPro" id="IPR050129">
    <property type="entry name" value="Zn_alcohol_dh"/>
</dbReference>
<evidence type="ECO:0000313" key="5">
    <source>
        <dbReference type="EMBL" id="PLK28829.1"/>
    </source>
</evidence>
<dbReference type="SUPFAM" id="SSF50129">
    <property type="entry name" value="GroES-like"/>
    <property type="match status" value="1"/>
</dbReference>
<dbReference type="InterPro" id="IPR036291">
    <property type="entry name" value="NAD(P)-bd_dom_sf"/>
</dbReference>
<dbReference type="GO" id="GO:0016491">
    <property type="term" value="F:oxidoreductase activity"/>
    <property type="evidence" value="ECO:0007669"/>
    <property type="project" value="UniProtKB-KW"/>
</dbReference>
<reference evidence="5 6" key="1">
    <citation type="journal article" date="2017" name="Front. Microbiol.">
        <title>New Insights into the Diversity of the Genus Faecalibacterium.</title>
        <authorList>
            <person name="Benevides L."/>
            <person name="Burman S."/>
            <person name="Martin R."/>
            <person name="Robert V."/>
            <person name="Thomas M."/>
            <person name="Miquel S."/>
            <person name="Chain F."/>
            <person name="Sokol H."/>
            <person name="Bermudez-Humaran L.G."/>
            <person name="Morrison M."/>
            <person name="Langella P."/>
            <person name="Azevedo V.A."/>
            <person name="Chatel J.M."/>
            <person name="Soares S."/>
        </authorList>
    </citation>
    <scope>NUCLEOTIDE SEQUENCE [LARGE SCALE GENOMIC DNA]</scope>
    <source>
        <strain evidence="5 6">CNCM I 4542</strain>
    </source>
</reference>
<sequence>MVNMMKALVFTAPHTFEYRDVPRPEPAPDEVLVQVKACAICGSDVHGSSGENGRRIPPLVMGHEASGTIAQLGEAVQSWAVGDRVTFDSTEYCGNCWFCTHGMHNLCAQRRIVGVACTEYRKNGAMAQYIAVKARTLYALAPTVSFEQGCLVEPFAVGMHAVLRSGLAAGQTAAVIGDGTIGLMTLIAAKSQGAQVCISGHHARPMQLAAQLGALDCAQLPQLTAERGADVVYDAVGSQSSFTQAMELVRKGGRIMVIGNHARTIDFPLQRCITEQIDVQFSYSSAGEYPVCLQAIAEGRAGLTGLWQSFPLAEGAQVFDRLVHRDESLTKAVLIP</sequence>
<evidence type="ECO:0000256" key="1">
    <source>
        <dbReference type="ARBA" id="ARBA00022723"/>
    </source>
</evidence>
<evidence type="ECO:0000256" key="4">
    <source>
        <dbReference type="RuleBase" id="RU361277"/>
    </source>
</evidence>
<evidence type="ECO:0000256" key="3">
    <source>
        <dbReference type="ARBA" id="ARBA00023002"/>
    </source>
</evidence>
<dbReference type="EMBL" id="NMTS02000069">
    <property type="protein sequence ID" value="PLK28829.1"/>
    <property type="molecule type" value="Genomic_DNA"/>
</dbReference>
<dbReference type="GO" id="GO:0008270">
    <property type="term" value="F:zinc ion binding"/>
    <property type="evidence" value="ECO:0007669"/>
    <property type="project" value="InterPro"/>
</dbReference>
<dbReference type="InterPro" id="IPR011032">
    <property type="entry name" value="GroES-like_sf"/>
</dbReference>